<name>A0A2P2P5S8_RHIMU</name>
<keyword evidence="1" id="KW-1133">Transmembrane helix</keyword>
<evidence type="ECO:0000313" key="2">
    <source>
        <dbReference type="EMBL" id="MBX50029.1"/>
    </source>
</evidence>
<evidence type="ECO:0000256" key="1">
    <source>
        <dbReference type="SAM" id="Phobius"/>
    </source>
</evidence>
<feature type="transmembrane region" description="Helical" evidence="1">
    <location>
        <begin position="12"/>
        <end position="35"/>
    </location>
</feature>
<dbReference type="AlphaFoldDB" id="A0A2P2P5S8"/>
<organism evidence="2">
    <name type="scientific">Rhizophora mucronata</name>
    <name type="common">Asiatic mangrove</name>
    <dbReference type="NCBI Taxonomy" id="61149"/>
    <lineage>
        <taxon>Eukaryota</taxon>
        <taxon>Viridiplantae</taxon>
        <taxon>Streptophyta</taxon>
        <taxon>Embryophyta</taxon>
        <taxon>Tracheophyta</taxon>
        <taxon>Spermatophyta</taxon>
        <taxon>Magnoliopsida</taxon>
        <taxon>eudicotyledons</taxon>
        <taxon>Gunneridae</taxon>
        <taxon>Pentapetalae</taxon>
        <taxon>rosids</taxon>
        <taxon>fabids</taxon>
        <taxon>Malpighiales</taxon>
        <taxon>Rhizophoraceae</taxon>
        <taxon>Rhizophora</taxon>
    </lineage>
</organism>
<keyword evidence="1" id="KW-0812">Transmembrane</keyword>
<dbReference type="EMBL" id="GGEC01069545">
    <property type="protein sequence ID" value="MBX50029.1"/>
    <property type="molecule type" value="Transcribed_RNA"/>
</dbReference>
<proteinExistence type="predicted"/>
<protein>
    <submittedName>
        <fullName evidence="2">Uncharacterized protein</fullName>
    </submittedName>
</protein>
<accession>A0A2P2P5S8</accession>
<sequence>MVVLADDDDGFLMLLLFLLSLFFIFYFFLFLVFVLPSEFPQFVPRRVSLSLTHIASVLIMG</sequence>
<reference evidence="2" key="1">
    <citation type="submission" date="2018-02" db="EMBL/GenBank/DDBJ databases">
        <title>Rhizophora mucronata_Transcriptome.</title>
        <authorList>
            <person name="Meera S.P."/>
            <person name="Sreeshan A."/>
            <person name="Augustine A."/>
        </authorList>
    </citation>
    <scope>NUCLEOTIDE SEQUENCE</scope>
    <source>
        <tissue evidence="2">Leaf</tissue>
    </source>
</reference>
<keyword evidence="1" id="KW-0472">Membrane</keyword>